<evidence type="ECO:0000313" key="2">
    <source>
        <dbReference type="Proteomes" id="UP000186804"/>
    </source>
</evidence>
<comment type="caution">
    <text evidence="1">The sequence shown here is derived from an EMBL/GenBank/DDBJ whole genome shotgun (WGS) entry which is preliminary data.</text>
</comment>
<dbReference type="Proteomes" id="UP000186804">
    <property type="component" value="Unassembled WGS sequence"/>
</dbReference>
<dbReference type="AlphaFoldDB" id="A0A1J4MDY0"/>
<keyword evidence="2" id="KW-1185">Reference proteome</keyword>
<evidence type="ECO:0000313" key="1">
    <source>
        <dbReference type="EMBL" id="OII71077.1"/>
    </source>
</evidence>
<dbReference type="GeneID" id="92366101"/>
<name>A0A1J4MDY0_9CRYT</name>
<sequence length="358" mass="40786">MSNSCANPNNFHYNLLPILNNRTSDTPRIFIRNKSINFQISTPLINYRRVYKTPGRIPVLLTPQIYNSISPMKTRNLPCQQSQYPVQIPDLSYYIQPQFENCFNSSDMNISLVNGFGMDNLNPKDKNAKEDFKRPADNNIETIISTNYLTPIISSKIKENSNISPIVNNSTGDDSDYQYYNESNSTFSDITCGDIMSETIQANIQDENLSINSNYLNLLSHSLDKSMKEVMIDIQVSMEFAPNSQISEDKLDQRPYSSSIRLSQIDNVPLDSRTDNEDINYVKFDNHSIQIDDASIPNEVNWDRYNFNSDIFEVSCPSCFNCIIPWSKVAYDSDDEAFVTSVLHIATETTPLLLDSSD</sequence>
<accession>A0A1J4MDY0</accession>
<dbReference type="RefSeq" id="XP_067066446.1">
    <property type="nucleotide sequence ID" value="XM_067212149.1"/>
</dbReference>
<reference evidence="1 2" key="1">
    <citation type="submission" date="2016-10" db="EMBL/GenBank/DDBJ databases">
        <title>Reductive evolution of mitochondrial metabolism and differential evolution of invasion-related proteins in Cryptosporidium.</title>
        <authorList>
            <person name="Liu S."/>
            <person name="Roellig D.M."/>
            <person name="Guo Y."/>
            <person name="Li N."/>
            <person name="Frace M.A."/>
            <person name="Tang K."/>
            <person name="Zhang L."/>
            <person name="Feng Y."/>
            <person name="Xiao L."/>
        </authorList>
    </citation>
    <scope>NUCLEOTIDE SEQUENCE [LARGE SCALE GENOMIC DNA]</scope>
    <source>
        <strain evidence="1">30847</strain>
    </source>
</reference>
<dbReference type="VEuPathDB" id="CryptoDB:cand_019160"/>
<organism evidence="1 2">
    <name type="scientific">Cryptosporidium andersoni</name>
    <dbReference type="NCBI Taxonomy" id="117008"/>
    <lineage>
        <taxon>Eukaryota</taxon>
        <taxon>Sar</taxon>
        <taxon>Alveolata</taxon>
        <taxon>Apicomplexa</taxon>
        <taxon>Conoidasida</taxon>
        <taxon>Coccidia</taxon>
        <taxon>Eucoccidiorida</taxon>
        <taxon>Eimeriorina</taxon>
        <taxon>Cryptosporidiidae</taxon>
        <taxon>Cryptosporidium</taxon>
    </lineage>
</organism>
<dbReference type="OrthoDB" id="10294299at2759"/>
<proteinExistence type="predicted"/>
<protein>
    <submittedName>
        <fullName evidence="1">Uncharacterized protein</fullName>
    </submittedName>
</protein>
<dbReference type="EMBL" id="LRBS01000125">
    <property type="protein sequence ID" value="OII71077.1"/>
    <property type="molecule type" value="Genomic_DNA"/>
</dbReference>
<gene>
    <name evidence="1" type="ORF">cand_019160</name>
</gene>